<organism evidence="1 2">
    <name type="scientific">Parapedobacter defluvii</name>
    <dbReference type="NCBI Taxonomy" id="2045106"/>
    <lineage>
        <taxon>Bacteria</taxon>
        <taxon>Pseudomonadati</taxon>
        <taxon>Bacteroidota</taxon>
        <taxon>Sphingobacteriia</taxon>
        <taxon>Sphingobacteriales</taxon>
        <taxon>Sphingobacteriaceae</taxon>
        <taxon>Parapedobacter</taxon>
    </lineage>
</organism>
<name>A0ABQ1LF33_9SPHI</name>
<dbReference type="Proteomes" id="UP000597338">
    <property type="component" value="Unassembled WGS sequence"/>
</dbReference>
<evidence type="ECO:0000313" key="1">
    <source>
        <dbReference type="EMBL" id="GGC22352.1"/>
    </source>
</evidence>
<dbReference type="RefSeq" id="WP_188748730.1">
    <property type="nucleotide sequence ID" value="NZ_BMIK01000003.1"/>
</dbReference>
<accession>A0ABQ1LF33</accession>
<dbReference type="EMBL" id="BMIK01000003">
    <property type="protein sequence ID" value="GGC22352.1"/>
    <property type="molecule type" value="Genomic_DNA"/>
</dbReference>
<sequence length="71" mass="7493">MKKYLTSIAIVASTSIGLNVNLKFDGGKAGMMGVTLNNIEALASGEDSDTKCFLLGSVDCPHSAIKVLYIR</sequence>
<proteinExistence type="predicted"/>
<reference evidence="2" key="1">
    <citation type="journal article" date="2019" name="Int. J. Syst. Evol. Microbiol.">
        <title>The Global Catalogue of Microorganisms (GCM) 10K type strain sequencing project: providing services to taxonomists for standard genome sequencing and annotation.</title>
        <authorList>
            <consortium name="The Broad Institute Genomics Platform"/>
            <consortium name="The Broad Institute Genome Sequencing Center for Infectious Disease"/>
            <person name="Wu L."/>
            <person name="Ma J."/>
        </authorList>
    </citation>
    <scope>NUCLEOTIDE SEQUENCE [LARGE SCALE GENOMIC DNA]</scope>
    <source>
        <strain evidence="2">CGMCC 1.15342</strain>
    </source>
</reference>
<comment type="caution">
    <text evidence="1">The sequence shown here is derived from an EMBL/GenBank/DDBJ whole genome shotgun (WGS) entry which is preliminary data.</text>
</comment>
<keyword evidence="2" id="KW-1185">Reference proteome</keyword>
<protein>
    <submittedName>
        <fullName evidence="1">Uncharacterized protein</fullName>
    </submittedName>
</protein>
<gene>
    <name evidence="1" type="ORF">GCM10011386_12870</name>
</gene>
<evidence type="ECO:0000313" key="2">
    <source>
        <dbReference type="Proteomes" id="UP000597338"/>
    </source>
</evidence>